<dbReference type="EMBL" id="MU167209">
    <property type="protein sequence ID" value="KAG0152233.1"/>
    <property type="molecule type" value="Genomic_DNA"/>
</dbReference>
<accession>A0A9P6NU13</accession>
<dbReference type="OrthoDB" id="15735at2759"/>
<dbReference type="SUPFAM" id="SSF55781">
    <property type="entry name" value="GAF domain-like"/>
    <property type="match status" value="1"/>
</dbReference>
<name>A0A9P6NU13_9BASI</name>
<proteinExistence type="predicted"/>
<dbReference type="PROSITE" id="PS01320">
    <property type="entry name" value="UPF0067"/>
    <property type="match status" value="1"/>
</dbReference>
<dbReference type="Gene3D" id="3.30.450.40">
    <property type="match status" value="1"/>
</dbReference>
<dbReference type="InterPro" id="IPR029016">
    <property type="entry name" value="GAF-like_dom_sf"/>
</dbReference>
<organism evidence="1 2">
    <name type="scientific">Cronartium quercuum f. sp. fusiforme G11</name>
    <dbReference type="NCBI Taxonomy" id="708437"/>
    <lineage>
        <taxon>Eukaryota</taxon>
        <taxon>Fungi</taxon>
        <taxon>Dikarya</taxon>
        <taxon>Basidiomycota</taxon>
        <taxon>Pucciniomycotina</taxon>
        <taxon>Pucciniomycetes</taxon>
        <taxon>Pucciniales</taxon>
        <taxon>Coleosporiaceae</taxon>
        <taxon>Cronartium</taxon>
    </lineage>
</organism>
<sequence>MVHAEASSIPAHLALNCAASRKTEFYAHVAGNLKALLDGEKNWVVNLSNAASVLFHAYSETNEGRGRGVNWTGFYLLPHLFPQPTSKKSVPQSPPIEPFLPRKLLLGPFQGKPACQFITLPLVTSLDPQTLKVAICSPASVCATAFVNRSSQLVTDVEQFPGHIACDPETKSELVVPILIKREGVTCCVGVLDLDCTFLNGFDEADVVGVESVLSVVIGSSEWW</sequence>
<dbReference type="InterPro" id="IPR000614">
    <property type="entry name" value="FRMsr_CS"/>
</dbReference>
<evidence type="ECO:0000313" key="1">
    <source>
        <dbReference type="EMBL" id="KAG0152233.1"/>
    </source>
</evidence>
<keyword evidence="2" id="KW-1185">Reference proteome</keyword>
<gene>
    <name evidence="1" type="ORF">CROQUDRAFT_667535</name>
</gene>
<reference evidence="1" key="1">
    <citation type="submission" date="2013-11" db="EMBL/GenBank/DDBJ databases">
        <title>Genome sequence of the fusiform rust pathogen reveals effectors for host alternation and coevolution with pine.</title>
        <authorList>
            <consortium name="DOE Joint Genome Institute"/>
            <person name="Smith K."/>
            <person name="Pendleton A."/>
            <person name="Kubisiak T."/>
            <person name="Anderson C."/>
            <person name="Salamov A."/>
            <person name="Aerts A."/>
            <person name="Riley R."/>
            <person name="Clum A."/>
            <person name="Lindquist E."/>
            <person name="Ence D."/>
            <person name="Campbell M."/>
            <person name="Kronenberg Z."/>
            <person name="Feau N."/>
            <person name="Dhillon B."/>
            <person name="Hamelin R."/>
            <person name="Burleigh J."/>
            <person name="Smith J."/>
            <person name="Yandell M."/>
            <person name="Nelson C."/>
            <person name="Grigoriev I."/>
            <person name="Davis J."/>
        </authorList>
    </citation>
    <scope>NUCLEOTIDE SEQUENCE</scope>
    <source>
        <strain evidence="1">G11</strain>
    </source>
</reference>
<evidence type="ECO:0000313" key="2">
    <source>
        <dbReference type="Proteomes" id="UP000886653"/>
    </source>
</evidence>
<evidence type="ECO:0008006" key="3">
    <source>
        <dbReference type="Google" id="ProtNLM"/>
    </source>
</evidence>
<dbReference type="Proteomes" id="UP000886653">
    <property type="component" value="Unassembled WGS sequence"/>
</dbReference>
<dbReference type="AlphaFoldDB" id="A0A9P6NU13"/>
<protein>
    <recommendedName>
        <fullName evidence="3">GAF domain-containing protein</fullName>
    </recommendedName>
</protein>
<comment type="caution">
    <text evidence="1">The sequence shown here is derived from an EMBL/GenBank/DDBJ whole genome shotgun (WGS) entry which is preliminary data.</text>
</comment>